<feature type="domain" description="Trigger factor C-terminal" evidence="4">
    <location>
        <begin position="67"/>
        <end position="227"/>
    </location>
</feature>
<keyword evidence="2" id="KW-0413">Isomerase</keyword>
<dbReference type="GO" id="GO:0003755">
    <property type="term" value="F:peptidyl-prolyl cis-trans isomerase activity"/>
    <property type="evidence" value="ECO:0007669"/>
    <property type="project" value="UniProtKB-KW"/>
</dbReference>
<dbReference type="AlphaFoldDB" id="A0A6J7UKZ0"/>
<protein>
    <submittedName>
        <fullName evidence="5">Unannotated protein</fullName>
    </submittedName>
</protein>
<dbReference type="EMBL" id="CAFBQV010000175">
    <property type="protein sequence ID" value="CAB5066629.1"/>
    <property type="molecule type" value="Genomic_DNA"/>
</dbReference>
<feature type="compositionally biased region" description="Basic and acidic residues" evidence="3">
    <location>
        <begin position="268"/>
        <end position="281"/>
    </location>
</feature>
<sequence length="281" mass="31507">MGKNWVAEDFDKNIIGSTTGQKLEFTSLPSGMTETADFVVTVKKIQEQVLPELNDEWVSEHLAEHESIDAWKSAVRSRIEESRLNQIRNTVVEKTTSALAELVEIEAPEAMVSSDLRGRVQNTLKQFESQGISMEQWLSITQQTAEQFVDALKEQSTLAVKVDIALRAVALAQNLDATEDDLEIQFERIAAQVKKKPAAIRKAYDKNDAIADLRAQISKSKAIDWLLHNSKFVDDKGNAIDTDTVLGDHNHDEIMTDESGELGSNDDAQEHDHDHNHDHKH</sequence>
<accession>A0A6J7UKZ0</accession>
<evidence type="ECO:0000256" key="2">
    <source>
        <dbReference type="ARBA" id="ARBA00023235"/>
    </source>
</evidence>
<dbReference type="GO" id="GO:0015031">
    <property type="term" value="P:protein transport"/>
    <property type="evidence" value="ECO:0007669"/>
    <property type="project" value="InterPro"/>
</dbReference>
<dbReference type="Gene3D" id="1.10.3120.10">
    <property type="entry name" value="Trigger factor, C-terminal domain"/>
    <property type="match status" value="1"/>
</dbReference>
<reference evidence="5" key="1">
    <citation type="submission" date="2020-05" db="EMBL/GenBank/DDBJ databases">
        <authorList>
            <person name="Chiriac C."/>
            <person name="Salcher M."/>
            <person name="Ghai R."/>
            <person name="Kavagutti S V."/>
        </authorList>
    </citation>
    <scope>NUCLEOTIDE SEQUENCE</scope>
</reference>
<evidence type="ECO:0000256" key="3">
    <source>
        <dbReference type="SAM" id="MobiDB-lite"/>
    </source>
</evidence>
<evidence type="ECO:0000256" key="1">
    <source>
        <dbReference type="ARBA" id="ARBA00023110"/>
    </source>
</evidence>
<dbReference type="Pfam" id="PF05698">
    <property type="entry name" value="Trigger_C"/>
    <property type="match status" value="1"/>
</dbReference>
<dbReference type="InterPro" id="IPR008880">
    <property type="entry name" value="Trigger_fac_C"/>
</dbReference>
<dbReference type="InterPro" id="IPR027304">
    <property type="entry name" value="Trigger_fact/SurA_dom_sf"/>
</dbReference>
<dbReference type="InterPro" id="IPR037041">
    <property type="entry name" value="Trigger_fac_C_sf"/>
</dbReference>
<dbReference type="GO" id="GO:0006457">
    <property type="term" value="P:protein folding"/>
    <property type="evidence" value="ECO:0007669"/>
    <property type="project" value="InterPro"/>
</dbReference>
<evidence type="ECO:0000313" key="5">
    <source>
        <dbReference type="EMBL" id="CAB5066629.1"/>
    </source>
</evidence>
<keyword evidence="1" id="KW-0697">Rotamase</keyword>
<proteinExistence type="predicted"/>
<name>A0A6J7UKZ0_9ZZZZ</name>
<evidence type="ECO:0000259" key="4">
    <source>
        <dbReference type="Pfam" id="PF05698"/>
    </source>
</evidence>
<organism evidence="5">
    <name type="scientific">freshwater metagenome</name>
    <dbReference type="NCBI Taxonomy" id="449393"/>
    <lineage>
        <taxon>unclassified sequences</taxon>
        <taxon>metagenomes</taxon>
        <taxon>ecological metagenomes</taxon>
    </lineage>
</organism>
<feature type="region of interest" description="Disordered" evidence="3">
    <location>
        <begin position="244"/>
        <end position="281"/>
    </location>
</feature>
<dbReference type="SUPFAM" id="SSF109998">
    <property type="entry name" value="Triger factor/SurA peptide-binding domain-like"/>
    <property type="match status" value="1"/>
</dbReference>
<gene>
    <name evidence="5" type="ORF">UFOPK4345_01040</name>
</gene>